<evidence type="ECO:0000256" key="12">
    <source>
        <dbReference type="ARBA" id="ARBA00023157"/>
    </source>
</evidence>
<dbReference type="NCBIfam" id="TIGR01180">
    <property type="entry name" value="aman2_put"/>
    <property type="match status" value="1"/>
</dbReference>
<comment type="similarity">
    <text evidence="4 14">Belongs to the peptidase M14 family.</text>
</comment>
<keyword evidence="16" id="KW-0732">Signal</keyword>
<dbReference type="GO" id="GO:0008270">
    <property type="term" value="F:zinc ion binding"/>
    <property type="evidence" value="ECO:0007669"/>
    <property type="project" value="InterPro"/>
</dbReference>
<dbReference type="SUPFAM" id="SSF48208">
    <property type="entry name" value="Six-hairpin glycosidases"/>
    <property type="match status" value="1"/>
</dbReference>
<keyword evidence="19" id="KW-1185">Reference proteome</keyword>
<evidence type="ECO:0000259" key="17">
    <source>
        <dbReference type="PROSITE" id="PS52035"/>
    </source>
</evidence>
<evidence type="ECO:0000256" key="7">
    <source>
        <dbReference type="ARBA" id="ARBA00022670"/>
    </source>
</evidence>
<dbReference type="Gene3D" id="3.40.630.10">
    <property type="entry name" value="Zn peptidases"/>
    <property type="match status" value="1"/>
</dbReference>
<dbReference type="GO" id="GO:0005829">
    <property type="term" value="C:cytosol"/>
    <property type="evidence" value="ECO:0007669"/>
    <property type="project" value="TreeGrafter"/>
</dbReference>
<accession>A0A261Y142</accession>
<dbReference type="GO" id="GO:0006508">
    <property type="term" value="P:proteolysis"/>
    <property type="evidence" value="ECO:0007669"/>
    <property type="project" value="UniProtKB-KW"/>
</dbReference>
<evidence type="ECO:0000256" key="8">
    <source>
        <dbReference type="ARBA" id="ARBA00022723"/>
    </source>
</evidence>
<dbReference type="FunFam" id="3.40.630.10:FF:000040">
    <property type="entry name" value="zinc carboxypeptidase"/>
    <property type="match status" value="1"/>
</dbReference>
<evidence type="ECO:0000256" key="14">
    <source>
        <dbReference type="PROSITE-ProRule" id="PRU01379"/>
    </source>
</evidence>
<comment type="function">
    <text evidence="2">Extracellular metalloprotease that contributes to pathogenicity.</text>
</comment>
<name>A0A261Y142_9FUNG</name>
<dbReference type="PRINTS" id="PR00765">
    <property type="entry name" value="CRBOXYPTASEA"/>
</dbReference>
<comment type="cofactor">
    <cofactor evidence="1">
        <name>Zn(2+)</name>
        <dbReference type="ChEBI" id="CHEBI:29105"/>
    </cofactor>
</comment>
<dbReference type="GO" id="GO:0005634">
    <property type="term" value="C:nucleus"/>
    <property type="evidence" value="ECO:0007669"/>
    <property type="project" value="TreeGrafter"/>
</dbReference>
<dbReference type="GO" id="GO:0030246">
    <property type="term" value="F:carbohydrate binding"/>
    <property type="evidence" value="ECO:0007669"/>
    <property type="project" value="InterPro"/>
</dbReference>
<dbReference type="GO" id="GO:0000224">
    <property type="term" value="F:peptide-N4-(N-acetyl-beta-glucosaminyl)asparagine amidase activity"/>
    <property type="evidence" value="ECO:0007669"/>
    <property type="project" value="TreeGrafter"/>
</dbReference>
<organism evidence="18 19">
    <name type="scientific">Bifiguratus adelaidae</name>
    <dbReference type="NCBI Taxonomy" id="1938954"/>
    <lineage>
        <taxon>Eukaryota</taxon>
        <taxon>Fungi</taxon>
        <taxon>Fungi incertae sedis</taxon>
        <taxon>Mucoromycota</taxon>
        <taxon>Mucoromycotina</taxon>
        <taxon>Endogonomycetes</taxon>
        <taxon>Endogonales</taxon>
        <taxon>Endogonales incertae sedis</taxon>
        <taxon>Bifiguratus</taxon>
    </lineage>
</organism>
<dbReference type="Pfam" id="PF07971">
    <property type="entry name" value="Glyco_hydro_92"/>
    <property type="match status" value="1"/>
</dbReference>
<feature type="region of interest" description="Disordered" evidence="15">
    <location>
        <begin position="239"/>
        <end position="267"/>
    </location>
</feature>
<dbReference type="EMBL" id="MVBO01000044">
    <property type="protein sequence ID" value="OZJ04335.1"/>
    <property type="molecule type" value="Genomic_DNA"/>
</dbReference>
<dbReference type="InterPro" id="IPR008928">
    <property type="entry name" value="6-hairpin_glycosidase_sf"/>
</dbReference>
<feature type="region of interest" description="Disordered" evidence="15">
    <location>
        <begin position="186"/>
        <end position="208"/>
    </location>
</feature>
<dbReference type="Gene3D" id="2.70.98.10">
    <property type="match status" value="1"/>
</dbReference>
<comment type="subcellular location">
    <subcellularLocation>
        <location evidence="3">Secreted</location>
    </subcellularLocation>
</comment>
<sequence length="1351" mass="151424">MRLSAVVLLTWALFGLAAPSHGVAIGRQEQEAFHLSGQLEHFAGETQAFGRQTFEGDKVLDIHIATIQEAAQLSELVETYLLDPWTPIQVGSTRVRVPAHVLDNVISTLSFPYTVSVENVQELIDSVPISTEDGLRAADDSESAFFEKYHPYDEIQSFMKNLVKKYPNIARPIVVGKTFEGRDIQGVEIGPSNNKSDPTRWQRHVKNRKHRQHSWFADTVEEATSSVDNILMSIQQNISVSSSKHSKQDKLEEVSDKEVDQESPDKESSIIDEFDLVAAAMNSFDDLSADFANFVRELSGNLDKKSEDASVSKNKRHRHLIRGLVLHGGQHAREWISVAVVTYIMDQLTSQYGKDKEITKLVDNFQWTLIPVLNVDGYIYTWERNRMWRKNRQPSTFPFCVGTDPNRNWAYKWNKGGSSVNPCSEAYMGTEPFSAPEPKAMADYIAAKENVIGYIDFHAFAQLWMTPFGADCEEFPSDHEDILEAAIGAAKALQNVNGKKFATGPVCSTIYPASGGSLDWTYAVGNVKYSYAVELRDTGNYGFILPPEEILPSGKETLQAVLQLARFIHHREKKDGWRAAIFVLLLLHFLWLNGDGTSRRTNSDGALGRFLIQEQMRSKTLVDYVDPMIGTAGEGHVFPGPTLPHAIAKVGFDIPHSQSGYKPDGKVFGISHMHSSGTGGSNSYQTISVMPILGQVNIDTRNMPTSSFSNVSAQVGQFGVVLSDWGVQIEYTATARGAVHRYQIQPEAFAKLAPSDRYLNVLFDLRHVGDRDNYYGGEIAIEPSNRVTGRGQYKDSWSGGLGLASAPHARFDVYFCAGLNVGVANHSIWTDDAVSNDTMQVTRSWGELGVVLKVPLNTSDDIIEARVGLSLVSKEKACMNLEKEVLHATFDEVADSNRRQWTKALSSFHVSGGIGSVNERNSSRSVSTTLGLDHDQKTIFYSSLYRTMIMPVNKTGENGRHTTEDAYWNDFYCLWDTFRTCKCFPKEQSEIIRSFIHFGETDGWLPDGRIAGWNGITQAGSNAETMIADAFVKQLPGIDWEAAYNVLVKDAEISPPEFLYHGRGELSKWKQYGYIPVDYSARPVYHRSGARTVEYAYNDFSVAMVAKGLSKEIEYGKYIARSGNWANLWNKETESLGTSGFVIPKDDSGNFATGTWADPTVCSPINFQRDKCFYWIDEFYEASSWTYSFYTPQNMEKLIKLSGGKQDFLRRLDTFFEEGLYDAGNEPSFLIPYLYNYIGRPDRTAMRTRQIIDKWFNSTANGIPGNDDAAGQDVYLIGSPQWKYASIRLDQDDEKKVFEIKAHNLSPENMFVSRARLNGPELTANWFKHTDIMHGGTLELWMTHVAGDWGD</sequence>
<comment type="caution">
    <text evidence="18">The sequence shown here is derived from an EMBL/GenBank/DDBJ whole genome shotgun (WGS) entry which is preliminary data.</text>
</comment>
<dbReference type="Pfam" id="PF00246">
    <property type="entry name" value="Peptidase_M14"/>
    <property type="match status" value="2"/>
</dbReference>
<feature type="compositionally biased region" description="Basic and acidic residues" evidence="15">
    <location>
        <begin position="246"/>
        <end position="267"/>
    </location>
</feature>
<proteinExistence type="inferred from homology"/>
<feature type="chain" id="PRO_5012808491" description="Carboxypeptidase M14A" evidence="16">
    <location>
        <begin position="18"/>
        <end position="1351"/>
    </location>
</feature>
<dbReference type="PROSITE" id="PS52035">
    <property type="entry name" value="PEPTIDASE_M14"/>
    <property type="match status" value="1"/>
</dbReference>
<evidence type="ECO:0000313" key="18">
    <source>
        <dbReference type="EMBL" id="OZJ04335.1"/>
    </source>
</evidence>
<dbReference type="Gene3D" id="1.20.1610.10">
    <property type="entry name" value="alpha-1,2-mannosidases domains"/>
    <property type="match status" value="1"/>
</dbReference>
<dbReference type="SMART" id="SM00631">
    <property type="entry name" value="Zn_pept"/>
    <property type="match status" value="1"/>
</dbReference>
<evidence type="ECO:0000256" key="9">
    <source>
        <dbReference type="ARBA" id="ARBA00022801"/>
    </source>
</evidence>
<feature type="domain" description="Peptidase M14" evidence="17">
    <location>
        <begin position="148"/>
        <end position="568"/>
    </location>
</feature>
<gene>
    <name evidence="18" type="ORF">BZG36_02374</name>
</gene>
<dbReference type="InterPro" id="IPR000834">
    <property type="entry name" value="Peptidase_M14"/>
</dbReference>
<reference evidence="18 19" key="1">
    <citation type="journal article" date="2017" name="Mycologia">
        <title>Bifiguratus adelaidae, gen. et sp. nov., a new member of Mucoromycotina in endophytic and soil-dwelling habitats.</title>
        <authorList>
            <person name="Torres-Cruz T.J."/>
            <person name="Billingsley Tobias T.L."/>
            <person name="Almatruk M."/>
            <person name="Hesse C."/>
            <person name="Kuske C.R."/>
            <person name="Desiro A."/>
            <person name="Benucci G.M."/>
            <person name="Bonito G."/>
            <person name="Stajich J.E."/>
            <person name="Dunlap C."/>
            <person name="Arnold A.E."/>
            <person name="Porras-Alfaro A."/>
        </authorList>
    </citation>
    <scope>NUCLEOTIDE SEQUENCE [LARGE SCALE GENOMIC DNA]</scope>
    <source>
        <strain evidence="18 19">AZ0501</strain>
    </source>
</reference>
<keyword evidence="6" id="KW-0121">Carboxypeptidase</keyword>
<dbReference type="PANTHER" id="PTHR12143:SF38">
    <property type="entry name" value="ALPHA-1,2-MANNOSIDASE FAMILY PROTEIN (AFU_ORTHOLOGUE AFUA_5G10520)"/>
    <property type="match status" value="1"/>
</dbReference>
<evidence type="ECO:0000256" key="3">
    <source>
        <dbReference type="ARBA" id="ARBA00004613"/>
    </source>
</evidence>
<dbReference type="InterPro" id="IPR003146">
    <property type="entry name" value="M14A_act_pep"/>
</dbReference>
<evidence type="ECO:0000256" key="6">
    <source>
        <dbReference type="ARBA" id="ARBA00022645"/>
    </source>
</evidence>
<evidence type="ECO:0000256" key="4">
    <source>
        <dbReference type="ARBA" id="ARBA00005988"/>
    </source>
</evidence>
<dbReference type="Gene3D" id="3.30.2080.10">
    <property type="entry name" value="GH92 mannosidase domain"/>
    <property type="match status" value="1"/>
</dbReference>
<evidence type="ECO:0000256" key="13">
    <source>
        <dbReference type="ARBA" id="ARBA00081330"/>
    </source>
</evidence>
<evidence type="ECO:0000256" key="2">
    <source>
        <dbReference type="ARBA" id="ARBA00003091"/>
    </source>
</evidence>
<dbReference type="SUPFAM" id="SSF53187">
    <property type="entry name" value="Zn-dependent exopeptidases"/>
    <property type="match status" value="1"/>
</dbReference>
<dbReference type="GO" id="GO:0006516">
    <property type="term" value="P:glycoprotein catabolic process"/>
    <property type="evidence" value="ECO:0007669"/>
    <property type="project" value="TreeGrafter"/>
</dbReference>
<evidence type="ECO:0000256" key="1">
    <source>
        <dbReference type="ARBA" id="ARBA00001947"/>
    </source>
</evidence>
<feature type="active site" description="Proton donor/acceptor" evidence="14">
    <location>
        <position position="534"/>
    </location>
</feature>
<dbReference type="OrthoDB" id="2348006at2759"/>
<keyword evidence="10" id="KW-0862">Zinc</keyword>
<evidence type="ECO:0000256" key="16">
    <source>
        <dbReference type="SAM" id="SignalP"/>
    </source>
</evidence>
<evidence type="ECO:0000313" key="19">
    <source>
        <dbReference type="Proteomes" id="UP000242875"/>
    </source>
</evidence>
<keyword evidence="9" id="KW-0378">Hydrolase</keyword>
<keyword evidence="5" id="KW-0964">Secreted</keyword>
<dbReference type="InterPro" id="IPR036990">
    <property type="entry name" value="M14A-like_propep"/>
</dbReference>
<protein>
    <recommendedName>
        <fullName evidence="13">Carboxypeptidase M14A</fullName>
    </recommendedName>
</protein>
<evidence type="ECO:0000256" key="15">
    <source>
        <dbReference type="SAM" id="MobiDB-lite"/>
    </source>
</evidence>
<keyword evidence="12" id="KW-1015">Disulfide bond</keyword>
<dbReference type="InterPro" id="IPR050883">
    <property type="entry name" value="PNGase"/>
</dbReference>
<dbReference type="Pfam" id="PF17678">
    <property type="entry name" value="Glyco_hydro_92N"/>
    <property type="match status" value="1"/>
</dbReference>
<dbReference type="Pfam" id="PF02244">
    <property type="entry name" value="Propep_M14"/>
    <property type="match status" value="1"/>
</dbReference>
<keyword evidence="7" id="KW-0645">Protease</keyword>
<dbReference type="PANTHER" id="PTHR12143">
    <property type="entry name" value="PEPTIDE N-GLYCANASE PNGASE -RELATED"/>
    <property type="match status" value="1"/>
</dbReference>
<dbReference type="CDD" id="cd03860">
    <property type="entry name" value="M14_CP_A-B_like"/>
    <property type="match status" value="1"/>
</dbReference>
<dbReference type="InterPro" id="IPR005887">
    <property type="entry name" value="GH92_a_mannosidase_put"/>
</dbReference>
<dbReference type="GO" id="GO:0005975">
    <property type="term" value="P:carbohydrate metabolic process"/>
    <property type="evidence" value="ECO:0007669"/>
    <property type="project" value="InterPro"/>
</dbReference>
<evidence type="ECO:0000256" key="10">
    <source>
        <dbReference type="ARBA" id="ARBA00022833"/>
    </source>
</evidence>
<dbReference type="Proteomes" id="UP000242875">
    <property type="component" value="Unassembled WGS sequence"/>
</dbReference>
<evidence type="ECO:0000256" key="11">
    <source>
        <dbReference type="ARBA" id="ARBA00023049"/>
    </source>
</evidence>
<dbReference type="Gene3D" id="3.30.70.340">
    <property type="entry name" value="Metallocarboxypeptidase-like"/>
    <property type="match status" value="1"/>
</dbReference>
<feature type="signal peptide" evidence="16">
    <location>
        <begin position="1"/>
        <end position="17"/>
    </location>
</feature>
<dbReference type="GO" id="GO:0004181">
    <property type="term" value="F:metallocarboxypeptidase activity"/>
    <property type="evidence" value="ECO:0007669"/>
    <property type="project" value="InterPro"/>
</dbReference>
<dbReference type="Gene3D" id="1.20.1050.60">
    <property type="entry name" value="alpha-1,2-mannosidase"/>
    <property type="match status" value="1"/>
</dbReference>
<keyword evidence="8" id="KW-0479">Metal-binding</keyword>
<dbReference type="InterPro" id="IPR014718">
    <property type="entry name" value="GH-type_carb-bd"/>
</dbReference>
<dbReference type="InterPro" id="IPR041371">
    <property type="entry name" value="GH92_N"/>
</dbReference>
<evidence type="ECO:0000256" key="5">
    <source>
        <dbReference type="ARBA" id="ARBA00022525"/>
    </source>
</evidence>
<dbReference type="GO" id="GO:0005576">
    <property type="term" value="C:extracellular region"/>
    <property type="evidence" value="ECO:0007669"/>
    <property type="project" value="UniProtKB-SubCell"/>
</dbReference>
<dbReference type="InterPro" id="IPR012939">
    <property type="entry name" value="Glyco_hydro_92"/>
</dbReference>
<keyword evidence="11" id="KW-0482">Metalloprotease</keyword>
<dbReference type="SUPFAM" id="SSF54897">
    <property type="entry name" value="Protease propeptides/inhibitors"/>
    <property type="match status" value="1"/>
</dbReference>